<gene>
    <name evidence="1" type="ordered locus">Pcal_0832</name>
</gene>
<dbReference type="AlphaFoldDB" id="A3MUE1"/>
<evidence type="ECO:0000313" key="2">
    <source>
        <dbReference type="Proteomes" id="UP000001431"/>
    </source>
</evidence>
<dbReference type="GeneID" id="4908946"/>
<keyword evidence="2" id="KW-1185">Reference proteome</keyword>
<organism evidence="1 2">
    <name type="scientific">Pyrobaculum calidifontis (strain DSM 21063 / JCM 11548 / VA1)</name>
    <dbReference type="NCBI Taxonomy" id="410359"/>
    <lineage>
        <taxon>Archaea</taxon>
        <taxon>Thermoproteota</taxon>
        <taxon>Thermoprotei</taxon>
        <taxon>Thermoproteales</taxon>
        <taxon>Thermoproteaceae</taxon>
        <taxon>Pyrobaculum</taxon>
    </lineage>
</organism>
<dbReference type="Proteomes" id="UP000001431">
    <property type="component" value="Chromosome"/>
</dbReference>
<protein>
    <submittedName>
        <fullName evidence="1">Uncharacterized protein</fullName>
    </submittedName>
</protein>
<dbReference type="RefSeq" id="WP_011849516.1">
    <property type="nucleotide sequence ID" value="NC_009073.1"/>
</dbReference>
<proteinExistence type="predicted"/>
<reference evidence="1" key="1">
    <citation type="submission" date="2007-02" db="EMBL/GenBank/DDBJ databases">
        <title>Complete sequence of Pyrobaculum calidifontis JCM 11548.</title>
        <authorList>
            <consortium name="US DOE Joint Genome Institute"/>
            <person name="Copeland A."/>
            <person name="Lucas S."/>
            <person name="Lapidus A."/>
            <person name="Barry K."/>
            <person name="Glavina del Rio T."/>
            <person name="Dalin E."/>
            <person name="Tice H."/>
            <person name="Pitluck S."/>
            <person name="Chain P."/>
            <person name="Malfatti S."/>
            <person name="Shin M."/>
            <person name="Vergez L."/>
            <person name="Schmutz J."/>
            <person name="Larimer F."/>
            <person name="Land M."/>
            <person name="Hauser L."/>
            <person name="Kyrpides N."/>
            <person name="Mikhailova N."/>
            <person name="Cozen A.E."/>
            <person name="Fitz-Gibbon S.T."/>
            <person name="House C.H."/>
            <person name="Saltikov C."/>
            <person name="Lowe T.M."/>
            <person name="Richardson P."/>
        </authorList>
    </citation>
    <scope>NUCLEOTIDE SEQUENCE [LARGE SCALE GENOMIC DNA]</scope>
    <source>
        <strain evidence="1">JCM 11548</strain>
    </source>
</reference>
<dbReference type="HOGENOM" id="CLU_080643_0_0_2"/>
<dbReference type="KEGG" id="pcl:Pcal_0832"/>
<sequence length="300" mass="34228">MPNYKLLLVLAVALVAFASATNTNTTSFDLWLKCKAIELYLNVTGANATIPCDQALKQVRTVNFTKAPLPMIGVGELRKLNVSNPGQVFNELKEIRRKALANLTAHVKKVQHMTLRELNTTGLEEAYNATGRAVETLGRVATLLRKVNASPVAVVAVERDLEWINATRRLLWTLRQGDRWIITAVGNASDAEIEEALKRVEELRREWAALWDRLEEYKLAWRELVRKRAERWLNETNSTLWDIWIAARLNRGEVVKYIRAENLTAIREIAQKTKRERPDIVEREIREAVERGKGQAGRGR</sequence>
<name>A3MUE1_PYRCJ</name>
<accession>A3MUE1</accession>
<evidence type="ECO:0000313" key="1">
    <source>
        <dbReference type="EMBL" id="ABO08258.1"/>
    </source>
</evidence>
<dbReference type="OrthoDB" id="29090at2157"/>
<dbReference type="STRING" id="410359.Pcal_0832"/>
<dbReference type="eggNOG" id="arCOG05623">
    <property type="taxonomic scope" value="Archaea"/>
</dbReference>
<dbReference type="EMBL" id="CP000561">
    <property type="protein sequence ID" value="ABO08258.1"/>
    <property type="molecule type" value="Genomic_DNA"/>
</dbReference>